<evidence type="ECO:0000313" key="3">
    <source>
        <dbReference type="Proteomes" id="UP001420932"/>
    </source>
</evidence>
<dbReference type="EMBL" id="JBBNAF010000010">
    <property type="protein sequence ID" value="KAK9107920.1"/>
    <property type="molecule type" value="Genomic_DNA"/>
</dbReference>
<feature type="region of interest" description="Disordered" evidence="1">
    <location>
        <begin position="1"/>
        <end position="138"/>
    </location>
</feature>
<dbReference type="Proteomes" id="UP001420932">
    <property type="component" value="Unassembled WGS sequence"/>
</dbReference>
<gene>
    <name evidence="2" type="ORF">Syun_023931</name>
</gene>
<feature type="compositionally biased region" description="Basic and acidic residues" evidence="1">
    <location>
        <begin position="53"/>
        <end position="62"/>
    </location>
</feature>
<reference evidence="2 3" key="1">
    <citation type="submission" date="2024-01" db="EMBL/GenBank/DDBJ databases">
        <title>Genome assemblies of Stephania.</title>
        <authorList>
            <person name="Yang L."/>
        </authorList>
    </citation>
    <scope>NUCLEOTIDE SEQUENCE [LARGE SCALE GENOMIC DNA]</scope>
    <source>
        <strain evidence="2">YNDBR</strain>
        <tissue evidence="2">Leaf</tissue>
    </source>
</reference>
<keyword evidence="3" id="KW-1185">Reference proteome</keyword>
<protein>
    <submittedName>
        <fullName evidence="2">Uncharacterized protein</fullName>
    </submittedName>
</protein>
<feature type="compositionally biased region" description="Basic residues" evidence="1">
    <location>
        <begin position="41"/>
        <end position="52"/>
    </location>
</feature>
<accession>A0AAP0F9U4</accession>
<feature type="compositionally biased region" description="Basic residues" evidence="1">
    <location>
        <begin position="114"/>
        <end position="129"/>
    </location>
</feature>
<evidence type="ECO:0000256" key="1">
    <source>
        <dbReference type="SAM" id="MobiDB-lite"/>
    </source>
</evidence>
<proteinExistence type="predicted"/>
<evidence type="ECO:0000313" key="2">
    <source>
        <dbReference type="EMBL" id="KAK9107920.1"/>
    </source>
</evidence>
<dbReference type="AlphaFoldDB" id="A0AAP0F9U4"/>
<feature type="compositionally biased region" description="Basic and acidic residues" evidence="1">
    <location>
        <begin position="12"/>
        <end position="40"/>
    </location>
</feature>
<comment type="caution">
    <text evidence="2">The sequence shown here is derived from an EMBL/GenBank/DDBJ whole genome shotgun (WGS) entry which is preliminary data.</text>
</comment>
<organism evidence="2 3">
    <name type="scientific">Stephania yunnanensis</name>
    <dbReference type="NCBI Taxonomy" id="152371"/>
    <lineage>
        <taxon>Eukaryota</taxon>
        <taxon>Viridiplantae</taxon>
        <taxon>Streptophyta</taxon>
        <taxon>Embryophyta</taxon>
        <taxon>Tracheophyta</taxon>
        <taxon>Spermatophyta</taxon>
        <taxon>Magnoliopsida</taxon>
        <taxon>Ranunculales</taxon>
        <taxon>Menispermaceae</taxon>
        <taxon>Menispermoideae</taxon>
        <taxon>Cissampelideae</taxon>
        <taxon>Stephania</taxon>
    </lineage>
</organism>
<sequence length="138" mass="15484">MGSGFRVRVRGRSTERERVEHGEGDEPSMREGGVEADQRSWRSRSRERRQRRHELAEQRRGAQEANGGGGEPGLAAAADQPEAERRQLISERPVAATDRGRTSRGPTGSGLGWQRRRLISAQRPKRAFLMRRDGRTAA</sequence>
<name>A0AAP0F9U4_9MAGN</name>